<feature type="compositionally biased region" description="Acidic residues" evidence="1">
    <location>
        <begin position="575"/>
        <end position="590"/>
    </location>
</feature>
<dbReference type="OrthoDB" id="6091751at2759"/>
<dbReference type="AlphaFoldDB" id="A0A6J8BKW9"/>
<dbReference type="EMBL" id="CACVKT020003504">
    <property type="protein sequence ID" value="CAC5384266.1"/>
    <property type="molecule type" value="Genomic_DNA"/>
</dbReference>
<evidence type="ECO:0000313" key="2">
    <source>
        <dbReference type="EMBL" id="CAC5384266.1"/>
    </source>
</evidence>
<evidence type="ECO:0000256" key="1">
    <source>
        <dbReference type="SAM" id="MobiDB-lite"/>
    </source>
</evidence>
<dbReference type="Proteomes" id="UP000507470">
    <property type="component" value="Unassembled WGS sequence"/>
</dbReference>
<accession>A0A6J8BKW9</accession>
<feature type="region of interest" description="Disordered" evidence="1">
    <location>
        <begin position="870"/>
        <end position="889"/>
    </location>
</feature>
<organism evidence="2 3">
    <name type="scientific">Mytilus coruscus</name>
    <name type="common">Sea mussel</name>
    <dbReference type="NCBI Taxonomy" id="42192"/>
    <lineage>
        <taxon>Eukaryota</taxon>
        <taxon>Metazoa</taxon>
        <taxon>Spiralia</taxon>
        <taxon>Lophotrochozoa</taxon>
        <taxon>Mollusca</taxon>
        <taxon>Bivalvia</taxon>
        <taxon>Autobranchia</taxon>
        <taxon>Pteriomorphia</taxon>
        <taxon>Mytilida</taxon>
        <taxon>Mytiloidea</taxon>
        <taxon>Mytilidae</taxon>
        <taxon>Mytilinae</taxon>
        <taxon>Mytilus</taxon>
    </lineage>
</organism>
<evidence type="ECO:0000313" key="3">
    <source>
        <dbReference type="Proteomes" id="UP000507470"/>
    </source>
</evidence>
<protein>
    <submittedName>
        <fullName evidence="2">Uncharacterized protein</fullName>
    </submittedName>
</protein>
<keyword evidence="3" id="KW-1185">Reference proteome</keyword>
<proteinExistence type="predicted"/>
<name>A0A6J8BKW9_MYTCO</name>
<sequence>MNLNISFFVGKIRQEISPEQRSHLPTTSSITSIFPVKDADPRIMVSLDTTSIRLLVNRFKKTCLYNKEIENVIQLYEFWEKIGSFLAWDTPDSSPDSDAEEEGYSIEFFESNVENGVTENRERDSVDLFESGSRDAQESPDTENSGDGTLENPVERGEETSGTFYHSDQNPDYPASSDGEAEDKQDAVSREDLITSLSSKMVAFKVLDIFSIHPPPPSYRVREIDVNFVKDLTAKMIEKNSVSLENAPVIVGFVDVDLQNFSIEKLSTYKIHVIDGNHSLKAQKAAYRKTKDQTFRFRGVNIYCKLTEDEALFLGVSRNEDTSSFVKFSDYQKVDLIRRKLYSMTGTSRIEEPPKTPKGFKDMFACMLNLKEKNAIDGKNIIKFLACLPNNSYSLYKDICSRKPALPASKFTCLRGLTNSDVYICLHNLSTTELEKKDWQFFSSSCFQRQKKVRKHRKDVTARIEFSDTSTEIYVNQKQMPGSCLCFKFTWNQKEVTLTSAQLKDKLFGSSNNETIESASYERIIPVKHQTRSQKKIDLIEKTNEIEGRPLKGISDIFSYEDIYSNSENSNEQVELSDEDDETVIPDSPDETGASSNGYSKIIITAKSSQKKQVNASPLMSSTLVDTLAKNLTKINDGASSSNLDVLNKDSTVDGLTSYKGHLNSEEKRTSKTSDGIVLFISYLMTHYFLAVVGIKEFIKIIADEIANMKAKLYGKQIEEDEVETRPDMLYNDKEVLLDPVIQEMSKKYFTDDAWMLVTNVLNTLQEYYCKQVERNNEMDVVLESKKGKALCGTKGGNCFKNRKDVGRDAKSSSELEDISKKHFVFTKSGNTSKRKKSLKRKRDVYSFSSNDSPVKAFAIPESSLTVSYLQNSGKDEPDGTPNDKSSSAIPVVSISANEDEVKLKEKPQGSSVKKELRIRLTDINTVNDIGKYTDLKTTKQSKGKKKWKKD</sequence>
<reference evidence="2 3" key="1">
    <citation type="submission" date="2020-06" db="EMBL/GenBank/DDBJ databases">
        <authorList>
            <person name="Li R."/>
            <person name="Bekaert M."/>
        </authorList>
    </citation>
    <scope>NUCLEOTIDE SEQUENCE [LARGE SCALE GENOMIC DNA]</scope>
    <source>
        <strain evidence="3">wild</strain>
    </source>
</reference>
<feature type="region of interest" description="Disordered" evidence="1">
    <location>
        <begin position="129"/>
        <end position="187"/>
    </location>
</feature>
<gene>
    <name evidence="2" type="ORF">MCOR_19928</name>
</gene>
<feature type="region of interest" description="Disordered" evidence="1">
    <location>
        <begin position="568"/>
        <end position="597"/>
    </location>
</feature>
<feature type="compositionally biased region" description="Polar residues" evidence="1">
    <location>
        <begin position="160"/>
        <end position="170"/>
    </location>
</feature>